<feature type="region of interest" description="Disordered" evidence="1">
    <location>
        <begin position="22"/>
        <end position="68"/>
    </location>
</feature>
<dbReference type="RefSeq" id="WP_167075601.1">
    <property type="nucleotide sequence ID" value="NZ_VVIW01000003.1"/>
</dbReference>
<dbReference type="Proteomes" id="UP000819052">
    <property type="component" value="Unassembled WGS sequence"/>
</dbReference>
<evidence type="ECO:0008006" key="4">
    <source>
        <dbReference type="Google" id="ProtNLM"/>
    </source>
</evidence>
<dbReference type="EMBL" id="VVIW01000003">
    <property type="protein sequence ID" value="NHZ39923.1"/>
    <property type="molecule type" value="Genomic_DNA"/>
</dbReference>
<feature type="compositionally biased region" description="Low complexity" evidence="1">
    <location>
        <begin position="307"/>
        <end position="316"/>
    </location>
</feature>
<sequence length="397" mass="40895">MKYCPFCGDGTTAQARANKPAARAAVAAPADGEAAPAPRARRAPEAAAAPAPAVPAARPGPAGPAVPAAAAGPAVAAREGVRGTPPSFPVPPAPVAPKKGGFGKWVVLAVIAAGLFLYFKNKPDQNEVACNAAFDAGNKALLAKDMAGARSQALLANGSCTGDLRNKAQSLQTALESAESASSGCLRSFRTIDSHLDDHKLASAREALNRLSSRCSAEPDAAQARGKLTAAVVATQAAQAILREALDANDVAAAKTAYARLLGLNRENPDLASLKKELAQSVAAAAEAAVTRAVAAAPEPARPVAPAPVRVQEAARPSPPPPSRKQEADSGAAVKAEMAGSFLREAETALSQKKFDAAKTYVESARRMDPNNPRLDSMLQRINDREHQVLQQESTLR</sequence>
<gene>
    <name evidence="2" type="ORF">F1609_07075</name>
</gene>
<name>A0ABX0LZR6_9BURK</name>
<feature type="compositionally biased region" description="Low complexity" evidence="1">
    <location>
        <begin position="45"/>
        <end position="68"/>
    </location>
</feature>
<feature type="region of interest" description="Disordered" evidence="1">
    <location>
        <begin position="364"/>
        <end position="397"/>
    </location>
</feature>
<evidence type="ECO:0000313" key="2">
    <source>
        <dbReference type="EMBL" id="NHZ39923.1"/>
    </source>
</evidence>
<accession>A0ABX0LZR6</accession>
<organism evidence="2 3">
    <name type="scientific">Massilia aquatica</name>
    <dbReference type="NCBI Taxonomy" id="2609000"/>
    <lineage>
        <taxon>Bacteria</taxon>
        <taxon>Pseudomonadati</taxon>
        <taxon>Pseudomonadota</taxon>
        <taxon>Betaproteobacteria</taxon>
        <taxon>Burkholderiales</taxon>
        <taxon>Oxalobacteraceae</taxon>
        <taxon>Telluria group</taxon>
        <taxon>Massilia</taxon>
    </lineage>
</organism>
<feature type="compositionally biased region" description="Low complexity" evidence="1">
    <location>
        <begin position="22"/>
        <end position="38"/>
    </location>
</feature>
<evidence type="ECO:0000256" key="1">
    <source>
        <dbReference type="SAM" id="MobiDB-lite"/>
    </source>
</evidence>
<comment type="caution">
    <text evidence="2">The sequence shown here is derived from an EMBL/GenBank/DDBJ whole genome shotgun (WGS) entry which is preliminary data.</text>
</comment>
<keyword evidence="3" id="KW-1185">Reference proteome</keyword>
<proteinExistence type="predicted"/>
<protein>
    <recommendedName>
        <fullName evidence="4">Tetratricopeptide repeat protein</fullName>
    </recommendedName>
</protein>
<feature type="region of interest" description="Disordered" evidence="1">
    <location>
        <begin position="299"/>
        <end position="336"/>
    </location>
</feature>
<evidence type="ECO:0000313" key="3">
    <source>
        <dbReference type="Proteomes" id="UP000819052"/>
    </source>
</evidence>
<reference evidence="2 3" key="1">
    <citation type="submission" date="2019-09" db="EMBL/GenBank/DDBJ databases">
        <title>Taxonomy of Antarctic Massilia spp.: description of Massilia rubra sp. nov., Massilia aquatica sp. nov., Massilia mucilaginosa sp. nov., Massilia frigida sp. nov. isolated from streams, lakes and regoliths.</title>
        <authorList>
            <person name="Holochova P."/>
            <person name="Sedlacek I."/>
            <person name="Kralova S."/>
            <person name="Maslanova I."/>
            <person name="Busse H.-J."/>
            <person name="Stankova E."/>
            <person name="Vrbovska V."/>
            <person name="Kovarovic V."/>
            <person name="Bartak M."/>
            <person name="Svec P."/>
            <person name="Pantucek R."/>
        </authorList>
    </citation>
    <scope>NUCLEOTIDE SEQUENCE [LARGE SCALE GENOMIC DNA]</scope>
    <source>
        <strain evidence="2 3">CCM 8693</strain>
    </source>
</reference>